<evidence type="ECO:0000259" key="2">
    <source>
        <dbReference type="PROSITE" id="PS52002"/>
    </source>
</evidence>
<evidence type="ECO:0000256" key="1">
    <source>
        <dbReference type="SAM" id="MobiDB-lite"/>
    </source>
</evidence>
<organism evidence="3 4">
    <name type="scientific">Bodo saltans</name>
    <name type="common">Flagellated protozoan</name>
    <dbReference type="NCBI Taxonomy" id="75058"/>
    <lineage>
        <taxon>Eukaryota</taxon>
        <taxon>Discoba</taxon>
        <taxon>Euglenozoa</taxon>
        <taxon>Kinetoplastea</taxon>
        <taxon>Metakinetoplastina</taxon>
        <taxon>Eubodonida</taxon>
        <taxon>Bodonidae</taxon>
        <taxon>Bodo</taxon>
    </lineage>
</organism>
<accession>A0A0S4IS40</accession>
<dbReference type="GO" id="GO:0003723">
    <property type="term" value="F:RNA binding"/>
    <property type="evidence" value="ECO:0007669"/>
    <property type="project" value="InterPro"/>
</dbReference>
<evidence type="ECO:0000313" key="4">
    <source>
        <dbReference type="Proteomes" id="UP000051952"/>
    </source>
</evidence>
<gene>
    <name evidence="3" type="ORF">BSAL_63545</name>
</gene>
<dbReference type="OrthoDB" id="6425924at2759"/>
<feature type="compositionally biased region" description="Basic residues" evidence="1">
    <location>
        <begin position="158"/>
        <end position="168"/>
    </location>
</feature>
<evidence type="ECO:0000313" key="3">
    <source>
        <dbReference type="EMBL" id="CUF55854.1"/>
    </source>
</evidence>
<dbReference type="Pfam" id="PF01423">
    <property type="entry name" value="LSM"/>
    <property type="match status" value="1"/>
</dbReference>
<dbReference type="InterPro" id="IPR010920">
    <property type="entry name" value="LSM_dom_sf"/>
</dbReference>
<feature type="domain" description="Sm" evidence="2">
    <location>
        <begin position="59"/>
        <end position="147"/>
    </location>
</feature>
<dbReference type="CDD" id="cd00600">
    <property type="entry name" value="Sm_like"/>
    <property type="match status" value="1"/>
</dbReference>
<dbReference type="SUPFAM" id="SSF50182">
    <property type="entry name" value="Sm-like ribonucleoproteins"/>
    <property type="match status" value="1"/>
</dbReference>
<sequence>MTAVPLEDIFDELTSETQKLLRGDNHTGASSSSLNATELTSSAAATIQYDPNSDFSIPLQVLQHALKNSLLVSVETVQGYLYQGTLTALDSFCNLTLVDVSVYRRRVPHVDFQQGSAMLEKGTSMGYRTSVMVRAPQIVLVELPNSNELKSAYSHMARSVRRHLQKQRKLSETHGGGKSGDAVPSTTPAAAASLSDHSRTGKGPAGGPERGKSDITRSGAFGVGKQRDGQFQRKPGQGDGRGFARQKSNAKKVLFKQAKK</sequence>
<name>A0A0S4IS40_BODSA</name>
<dbReference type="Proteomes" id="UP000051952">
    <property type="component" value="Unassembled WGS sequence"/>
</dbReference>
<protein>
    <submittedName>
        <fullName evidence="3">RNA-binding (LSM) protein, putative</fullName>
    </submittedName>
</protein>
<proteinExistence type="predicted"/>
<feature type="compositionally biased region" description="Low complexity" evidence="1">
    <location>
        <begin position="184"/>
        <end position="193"/>
    </location>
</feature>
<feature type="compositionally biased region" description="Basic residues" evidence="1">
    <location>
        <begin position="248"/>
        <end position="260"/>
    </location>
</feature>
<dbReference type="InterPro" id="IPR001163">
    <property type="entry name" value="Sm_dom_euk/arc"/>
</dbReference>
<dbReference type="AlphaFoldDB" id="A0A0S4IS40"/>
<dbReference type="PROSITE" id="PS52002">
    <property type="entry name" value="SM"/>
    <property type="match status" value="1"/>
</dbReference>
<reference evidence="4" key="1">
    <citation type="submission" date="2015-09" db="EMBL/GenBank/DDBJ databases">
        <authorList>
            <consortium name="Pathogen Informatics"/>
        </authorList>
    </citation>
    <scope>NUCLEOTIDE SEQUENCE [LARGE SCALE GENOMIC DNA]</scope>
    <source>
        <strain evidence="4">Lake Konstanz</strain>
    </source>
</reference>
<keyword evidence="4" id="KW-1185">Reference proteome</keyword>
<dbReference type="VEuPathDB" id="TriTrypDB:BSAL_63545"/>
<feature type="region of interest" description="Disordered" evidence="1">
    <location>
        <begin position="156"/>
        <end position="260"/>
    </location>
</feature>
<dbReference type="EMBL" id="CYKH01000353">
    <property type="protein sequence ID" value="CUF55854.1"/>
    <property type="molecule type" value="Genomic_DNA"/>
</dbReference>
<dbReference type="Gene3D" id="2.30.30.100">
    <property type="match status" value="1"/>
</dbReference>
<dbReference type="InterPro" id="IPR047575">
    <property type="entry name" value="Sm"/>
</dbReference>